<keyword evidence="3" id="KW-0653">Protein transport</keyword>
<dbReference type="OrthoDB" id="3973031at2759"/>
<evidence type="ECO:0000313" key="8">
    <source>
        <dbReference type="EMBL" id="OEJ88319.1"/>
    </source>
</evidence>
<keyword evidence="1 7" id="KW-0813">Transport</keyword>
<comment type="similarity">
    <text evidence="7">Belongs to the nucleoporin Nup84/Nup107 family.</text>
</comment>
<dbReference type="GO" id="GO:0017056">
    <property type="term" value="F:structural constituent of nuclear pore"/>
    <property type="evidence" value="ECO:0007669"/>
    <property type="project" value="UniProtKB-UniRule"/>
</dbReference>
<evidence type="ECO:0000256" key="1">
    <source>
        <dbReference type="ARBA" id="ARBA00022448"/>
    </source>
</evidence>
<keyword evidence="7" id="KW-0472">Membrane</keyword>
<dbReference type="Gene3D" id="1.10.3450.20">
    <property type="match status" value="1"/>
</dbReference>
<dbReference type="GO" id="GO:0031080">
    <property type="term" value="C:nuclear pore outer ring"/>
    <property type="evidence" value="ECO:0007669"/>
    <property type="project" value="TreeGrafter"/>
</dbReference>
<evidence type="ECO:0000256" key="4">
    <source>
        <dbReference type="ARBA" id="ARBA00023010"/>
    </source>
</evidence>
<dbReference type="GO" id="GO:0000973">
    <property type="term" value="P:post-transcriptional tethering of RNA polymerase II gene DNA at nuclear periphery"/>
    <property type="evidence" value="ECO:0007669"/>
    <property type="project" value="TreeGrafter"/>
</dbReference>
<dbReference type="PANTHER" id="PTHR13003:SF2">
    <property type="entry name" value="NUCLEAR PORE COMPLEX PROTEIN NUP107"/>
    <property type="match status" value="1"/>
</dbReference>
<keyword evidence="5 7" id="KW-0906">Nuclear pore complex</keyword>
<comment type="subunit">
    <text evidence="7">Part of the nuclear pore complex (NPC).</text>
</comment>
<keyword evidence="4 7" id="KW-0811">Translocation</keyword>
<organism evidence="8 9">
    <name type="scientific">Hanseniaspora osmophila</name>
    <dbReference type="NCBI Taxonomy" id="56408"/>
    <lineage>
        <taxon>Eukaryota</taxon>
        <taxon>Fungi</taxon>
        <taxon>Dikarya</taxon>
        <taxon>Ascomycota</taxon>
        <taxon>Saccharomycotina</taxon>
        <taxon>Saccharomycetes</taxon>
        <taxon>Saccharomycodales</taxon>
        <taxon>Saccharomycodaceae</taxon>
        <taxon>Hanseniaspora</taxon>
    </lineage>
</organism>
<evidence type="ECO:0000256" key="2">
    <source>
        <dbReference type="ARBA" id="ARBA00022816"/>
    </source>
</evidence>
<comment type="caution">
    <text evidence="8">The sequence shown here is derived from an EMBL/GenBank/DDBJ whole genome shotgun (WGS) entry which is preliminary data.</text>
</comment>
<keyword evidence="9" id="KW-1185">Reference proteome</keyword>
<name>A0A1E5RN56_9ASCO</name>
<gene>
    <name evidence="8" type="ORF">AWRI3579_g888</name>
</gene>
<comment type="function">
    <text evidence="7">Functions as a component of the nuclear pore complex (NPC).</text>
</comment>
<keyword evidence="6 7" id="KW-0539">Nucleus</keyword>
<dbReference type="Pfam" id="PF04121">
    <property type="entry name" value="Nup84_Nup100"/>
    <property type="match status" value="1"/>
</dbReference>
<protein>
    <recommendedName>
        <fullName evidence="7">Nuclear pore complex protein</fullName>
    </recommendedName>
</protein>
<evidence type="ECO:0000313" key="9">
    <source>
        <dbReference type="Proteomes" id="UP000095728"/>
    </source>
</evidence>
<dbReference type="PANTHER" id="PTHR13003">
    <property type="entry name" value="NUP107-RELATED"/>
    <property type="match status" value="1"/>
</dbReference>
<evidence type="ECO:0000256" key="3">
    <source>
        <dbReference type="ARBA" id="ARBA00022927"/>
    </source>
</evidence>
<dbReference type="InParanoid" id="A0A1E5RN56"/>
<dbReference type="Proteomes" id="UP000095728">
    <property type="component" value="Unassembled WGS sequence"/>
</dbReference>
<dbReference type="GO" id="GO:0006406">
    <property type="term" value="P:mRNA export from nucleus"/>
    <property type="evidence" value="ECO:0007669"/>
    <property type="project" value="TreeGrafter"/>
</dbReference>
<dbReference type="GO" id="GO:0006606">
    <property type="term" value="P:protein import into nucleus"/>
    <property type="evidence" value="ECO:0007669"/>
    <property type="project" value="TreeGrafter"/>
</dbReference>
<dbReference type="Gene3D" id="1.20.190.50">
    <property type="match status" value="1"/>
</dbReference>
<dbReference type="AlphaFoldDB" id="A0A1E5RN56"/>
<accession>A0A1E5RN56</accession>
<dbReference type="GO" id="GO:0031965">
    <property type="term" value="C:nuclear membrane"/>
    <property type="evidence" value="ECO:0007669"/>
    <property type="project" value="UniProtKB-SubCell"/>
</dbReference>
<evidence type="ECO:0000256" key="5">
    <source>
        <dbReference type="ARBA" id="ARBA00023132"/>
    </source>
</evidence>
<dbReference type="InterPro" id="IPR007252">
    <property type="entry name" value="Nup84/Nup107"/>
</dbReference>
<keyword evidence="2" id="KW-0509">mRNA transport</keyword>
<dbReference type="FunCoup" id="A0A1E5RN56">
    <property type="interactions" value="570"/>
</dbReference>
<proteinExistence type="inferred from homology"/>
<evidence type="ECO:0000256" key="7">
    <source>
        <dbReference type="RuleBase" id="RU365072"/>
    </source>
</evidence>
<reference evidence="9" key="1">
    <citation type="journal article" date="2016" name="Genome Announc.">
        <title>Genome sequences of three species of Hanseniaspora isolated from spontaneous wine fermentations.</title>
        <authorList>
            <person name="Sternes P.R."/>
            <person name="Lee D."/>
            <person name="Kutyna D.R."/>
            <person name="Borneman A.R."/>
        </authorList>
    </citation>
    <scope>NUCLEOTIDE SEQUENCE [LARGE SCALE GENOMIC DNA]</scope>
    <source>
        <strain evidence="9">AWRI3579</strain>
    </source>
</reference>
<evidence type="ECO:0000256" key="6">
    <source>
        <dbReference type="ARBA" id="ARBA00023242"/>
    </source>
</evidence>
<dbReference type="EMBL" id="LPNM01000005">
    <property type="protein sequence ID" value="OEJ88319.1"/>
    <property type="molecule type" value="Genomic_DNA"/>
</dbReference>
<dbReference type="STRING" id="56408.A0A1E5RN56"/>
<sequence>MNSVLSLKQTLVSFSNVLKDYQFSQLSEQPTDIEKVVQEFKKISNKEAERSLLKPTDAENWELETKLWHLIEILVTFRSASQDGDFFSDDMTIYDYNSNVVYWKKFLQNDKALYEIWLVMVWIQENLKVPARPDNMSGLKWPNSSVSGEMSSCDVDCPLRENSILDKADAANDEIAFKYIFNLLLCGKVEQAKKECELTENIALGMILCGMDEYCDPVLDSQIEQANEALITSPSGCEKKVLWRRAVYSLGQNPSLGKYERAIYQYLAGTVPNDSQDDITEYNWDTYLLLYLNKLWNICIENYMNSIGRFPKDQTVNEIPESKTSIQTILNTVALKSGSECEHPTRVLMAAIIMDDVNSVIKSSVNELVKSVQALEQQSLFEKEPFLLRLLTHVSIVCDTYSPHTVDNSDKTKLISSYITILNMYELYDAIPIYASFLDHDSLLQCYSFILTTMNNRDLKKSQLSICTALQLPTSNILKKLAQTVFDSTAKYYETSVGEETVIKSAVDSSDHKLINAIDWLIEGHLYSEALDMIVAVSRSFLLCGKTEALSALMQEIDVIALIKELKLSALAECDENKSASSVNLKTNEVSEYNNLVEGLLLFKKWGSSSLLLNNQSNLPSLVGQFNEFSAHFYKLITNFLSELVGDDATLYQIRALYVPYLVMELHKSLMSASEALQITSFAHEAMNLSCVVADESNQIYLLFQSSGKLKEFLTLVAQSAIKVGIKQ</sequence>
<comment type="subcellular location">
    <subcellularLocation>
        <location evidence="7">Nucleus</location>
        <location evidence="7">Nuclear pore complex</location>
    </subcellularLocation>
    <subcellularLocation>
        <location evidence="7">Nucleus membrane</location>
    </subcellularLocation>
</comment>